<reference evidence="1 2" key="1">
    <citation type="journal article" date="2015" name="Genome Announc.">
        <title>Draft Genome Sequence of a Heterotrophic Facultative Anaerobic Thermophilic Bacterium, Ardenticatena maritima Strain 110ST.</title>
        <authorList>
            <person name="Kawaichi S."/>
            <person name="Yoshida T."/>
            <person name="Sako Y."/>
            <person name="Nakamura R."/>
        </authorList>
    </citation>
    <scope>NUCLEOTIDE SEQUENCE [LARGE SCALE GENOMIC DNA]</scope>
    <source>
        <strain evidence="1 2">110S</strain>
    </source>
</reference>
<gene>
    <name evidence="1" type="ORF">ARMA_0359</name>
</gene>
<accession>A0A0M8K7J4</accession>
<proteinExistence type="predicted"/>
<evidence type="ECO:0000313" key="2">
    <source>
        <dbReference type="Proteomes" id="UP000037784"/>
    </source>
</evidence>
<dbReference type="InParanoid" id="A0A0M8K7J4"/>
<keyword evidence="2" id="KW-1185">Reference proteome</keyword>
<protein>
    <submittedName>
        <fullName evidence="1">Uncharacterized protein</fullName>
    </submittedName>
</protein>
<name>A0A0M8K7J4_9CHLR</name>
<organism evidence="1 2">
    <name type="scientific">Ardenticatena maritima</name>
    <dbReference type="NCBI Taxonomy" id="872965"/>
    <lineage>
        <taxon>Bacteria</taxon>
        <taxon>Bacillati</taxon>
        <taxon>Chloroflexota</taxon>
        <taxon>Ardenticatenia</taxon>
        <taxon>Ardenticatenales</taxon>
        <taxon>Ardenticatenaceae</taxon>
        <taxon>Ardenticatena</taxon>
    </lineage>
</organism>
<dbReference type="AlphaFoldDB" id="A0A0M8K7J4"/>
<reference evidence="2" key="2">
    <citation type="submission" date="2015-08" db="EMBL/GenBank/DDBJ databases">
        <title>Draft Genome Sequence of a Heterotrophic Facultative Anaerobic Bacterium Ardenticatena maritima Strain 110S.</title>
        <authorList>
            <person name="Kawaichi S."/>
            <person name="Yoshida T."/>
            <person name="Sako Y."/>
            <person name="Nakamura R."/>
        </authorList>
    </citation>
    <scope>NUCLEOTIDE SEQUENCE [LARGE SCALE GENOMIC DNA]</scope>
    <source>
        <strain evidence="2">110S</strain>
    </source>
</reference>
<sequence length="212" mass="22356">MVVFLLAGCTAATATTNQPPAASQAQTPPVARTLLHSEDLANFGETTLLLASSSHVGTPTIAGWDEAATAVFSVQTPTQDVTLTLTNTVYRFPSAEVAHTASTAFTPTDIGVVVPLAQETGLLETAQVQQLQAQGALWRIWKGVDGSGVVHMVAVVHVETYVALFEMTSFASASTDVRMVDATQAQIVAGRVLNHVVKQWLSRVVSARAEIS</sequence>
<dbReference type="EMBL" id="BBZA01000021">
    <property type="protein sequence ID" value="GAP61936.1"/>
    <property type="molecule type" value="Genomic_DNA"/>
</dbReference>
<comment type="caution">
    <text evidence="1">The sequence shown here is derived from an EMBL/GenBank/DDBJ whole genome shotgun (WGS) entry which is preliminary data.</text>
</comment>
<evidence type="ECO:0000313" key="1">
    <source>
        <dbReference type="EMBL" id="GAP61936.1"/>
    </source>
</evidence>
<dbReference type="Proteomes" id="UP000037784">
    <property type="component" value="Unassembled WGS sequence"/>
</dbReference>